<dbReference type="EMBL" id="MU853236">
    <property type="protein sequence ID" value="KAK4120812.1"/>
    <property type="molecule type" value="Genomic_DNA"/>
</dbReference>
<dbReference type="Pfam" id="PF12754">
    <property type="entry name" value="Get5_N"/>
    <property type="match status" value="1"/>
</dbReference>
<keyword evidence="4" id="KW-1185">Reference proteome</keyword>
<reference evidence="3" key="1">
    <citation type="journal article" date="2023" name="Mol. Phylogenet. Evol.">
        <title>Genome-scale phylogeny and comparative genomics of the fungal order Sordariales.</title>
        <authorList>
            <person name="Hensen N."/>
            <person name="Bonometti L."/>
            <person name="Westerberg I."/>
            <person name="Brannstrom I.O."/>
            <person name="Guillou S."/>
            <person name="Cros-Aarteil S."/>
            <person name="Calhoun S."/>
            <person name="Haridas S."/>
            <person name="Kuo A."/>
            <person name="Mondo S."/>
            <person name="Pangilinan J."/>
            <person name="Riley R."/>
            <person name="LaButti K."/>
            <person name="Andreopoulos B."/>
            <person name="Lipzen A."/>
            <person name="Chen C."/>
            <person name="Yan M."/>
            <person name="Daum C."/>
            <person name="Ng V."/>
            <person name="Clum A."/>
            <person name="Steindorff A."/>
            <person name="Ohm R.A."/>
            <person name="Martin F."/>
            <person name="Silar P."/>
            <person name="Natvig D.O."/>
            <person name="Lalanne C."/>
            <person name="Gautier V."/>
            <person name="Ament-Velasquez S.L."/>
            <person name="Kruys A."/>
            <person name="Hutchinson M.I."/>
            <person name="Powell A.J."/>
            <person name="Barry K."/>
            <person name="Miller A.N."/>
            <person name="Grigoriev I.V."/>
            <person name="Debuchy R."/>
            <person name="Gladieux P."/>
            <person name="Hiltunen Thoren M."/>
            <person name="Johannesson H."/>
        </authorList>
    </citation>
    <scope>NUCLEOTIDE SEQUENCE</scope>
    <source>
        <strain evidence="3">CBS 731.68</strain>
    </source>
</reference>
<dbReference type="SUPFAM" id="SSF54236">
    <property type="entry name" value="Ubiquitin-like"/>
    <property type="match status" value="1"/>
</dbReference>
<feature type="compositionally biased region" description="Basic and acidic residues" evidence="1">
    <location>
        <begin position="358"/>
        <end position="373"/>
    </location>
</feature>
<feature type="domain" description="Get5 N-terminal" evidence="2">
    <location>
        <begin position="913"/>
        <end position="1073"/>
    </location>
</feature>
<feature type="region of interest" description="Disordered" evidence="1">
    <location>
        <begin position="337"/>
        <end position="373"/>
    </location>
</feature>
<dbReference type="InterPro" id="IPR029071">
    <property type="entry name" value="Ubiquitin-like_domsf"/>
</dbReference>
<feature type="compositionally biased region" description="Low complexity" evidence="1">
    <location>
        <begin position="726"/>
        <end position="736"/>
    </location>
</feature>
<dbReference type="InterPro" id="IPR034586">
    <property type="entry name" value="Bfa1/Byr4"/>
</dbReference>
<evidence type="ECO:0000313" key="3">
    <source>
        <dbReference type="EMBL" id="KAK4120812.1"/>
    </source>
</evidence>
<dbReference type="GO" id="GO:0005096">
    <property type="term" value="F:GTPase activator activity"/>
    <property type="evidence" value="ECO:0007669"/>
    <property type="project" value="InterPro"/>
</dbReference>
<dbReference type="Proteomes" id="UP001302602">
    <property type="component" value="Unassembled WGS sequence"/>
</dbReference>
<evidence type="ECO:0000313" key="4">
    <source>
        <dbReference type="Proteomes" id="UP001302602"/>
    </source>
</evidence>
<comment type="caution">
    <text evidence="3">The sequence shown here is derived from an EMBL/GenBank/DDBJ whole genome shotgun (WGS) entry which is preliminary data.</text>
</comment>
<dbReference type="PANTHER" id="PTHR35140">
    <property type="entry name" value="MITOTIC CHECK POINT PROTEIN BFA1"/>
    <property type="match status" value="1"/>
</dbReference>
<feature type="compositionally biased region" description="Low complexity" evidence="1">
    <location>
        <begin position="959"/>
        <end position="978"/>
    </location>
</feature>
<accession>A0AAN6TU70</accession>
<feature type="region of interest" description="Disordered" evidence="1">
    <location>
        <begin position="927"/>
        <end position="989"/>
    </location>
</feature>
<organism evidence="3 4">
    <name type="scientific">Parathielavia appendiculata</name>
    <dbReference type="NCBI Taxonomy" id="2587402"/>
    <lineage>
        <taxon>Eukaryota</taxon>
        <taxon>Fungi</taxon>
        <taxon>Dikarya</taxon>
        <taxon>Ascomycota</taxon>
        <taxon>Pezizomycotina</taxon>
        <taxon>Sordariomycetes</taxon>
        <taxon>Sordariomycetidae</taxon>
        <taxon>Sordariales</taxon>
        <taxon>Chaetomiaceae</taxon>
        <taxon>Parathielavia</taxon>
    </lineage>
</organism>
<dbReference type="PANTHER" id="PTHR35140:SF1">
    <property type="entry name" value="MITOTIC CHECK POINT PROTEIN BFA1"/>
    <property type="match status" value="1"/>
</dbReference>
<evidence type="ECO:0000259" key="2">
    <source>
        <dbReference type="Pfam" id="PF12754"/>
    </source>
</evidence>
<sequence>MDSSTLRLKARLPAEDEIENWDDEDFLIDGDDLAFHSLSNSANIFTNRRDSQSSFRSDFESIHGEEEKQVHLPDNDEKSTLDAIAAAAKAGIPLPQNVPPSALMGGTIKRLGGRKIKKIFQEDWVDDLEFPEGQALQIKPRDSAQFPEVLRQVSNSTQPSPSKPPKEFHALVHEGAKEIKSTPSSSFIDLEKFRDADDDDDFFGNGGTTIKVSKRRETPKPLSLITPPTPQKPVGGNVGTEEDFEADFELPEDGKLKLSAKSDIPKTPTFATLLDDLDWAEGSLGTRFGGTRRDAQSARSSSVSAFSPSIASSVVESEDDTFDGLIIPNGPLDLGERLKRRRRSRSPPRIPQEPILEEPTREESIRQAPAKEEREDFLAGLDIGDGEVFDSRKLTLHRNIQVKATRPASPSRPKASVALKFTNKPITASRLPRPMGPMSGKCIGFLNTFYGHHGPVYTTQEGSWAKGIAGVTLARKAPVPFLPAGASATQSYNINAKSSRIFRRHDSETSIEFRPNSRAVSRSTIRSPSPRPFRSAEKVTPDGAWGKLSMPRRARNFGDGHELDAFDDLPTSTQAEAKFLKQPVTAKSQTRSRGYQNILPDRNVTPSPRTPYTSRVDCVPSFARDTAASRIARETILAQRNPSGVIAPLTAQRVAQLSVRGSSNQPSSSQPTVKAKKVRRSPQSKPHLISNLNPPKDPKLVKGMWYNPETFRWEGNDNALSAFDVPASSPSTTSVPQHAVRERETATPRPALITNIGATKGVQVVGGMVFDPQNMCWLKLAPQTRSERSDTLDGFNAMDDEEDVFKDIPDLEERTMASSDGGNVRVSDVNHEWPVGEEFDVGPEFVRRQREEEERWRKKCHVWINSQVDRGNAWKWAIRDIVSQSLAEQEEHGTVRKSAPQPTAANMATELTFAKTFLSLLDSKPSKISPDHIEDPRSYPGTSPYILPRHPSYKPFSKSTYSSQTTPDTTTGGSSSSSAKKKTPGSERAVKVVLRSPRNPPFEVVLPACALSTSLAEVKERVADQTGIEVDKIKLLHNKKPAGADSKSLKDLLPAPTEASIGEVELGVMILGGAAAVVLKKKEEKQTAGEDGGILGRFEGLLAAAG</sequence>
<dbReference type="GO" id="GO:1990334">
    <property type="term" value="C:Bfa1-Bub2 complex"/>
    <property type="evidence" value="ECO:0007669"/>
    <property type="project" value="InterPro"/>
</dbReference>
<evidence type="ECO:0000256" key="1">
    <source>
        <dbReference type="SAM" id="MobiDB-lite"/>
    </source>
</evidence>
<gene>
    <name evidence="3" type="ORF">N657DRAFT_624402</name>
</gene>
<dbReference type="AlphaFoldDB" id="A0AAN6TU70"/>
<dbReference type="GO" id="GO:0031578">
    <property type="term" value="P:mitotic spindle orientation checkpoint signaling"/>
    <property type="evidence" value="ECO:0007669"/>
    <property type="project" value="TreeGrafter"/>
</dbReference>
<dbReference type="InterPro" id="IPR024737">
    <property type="entry name" value="Get5_N"/>
</dbReference>
<feature type="region of interest" description="Disordered" evidence="1">
    <location>
        <begin position="726"/>
        <end position="745"/>
    </location>
</feature>
<reference evidence="3" key="2">
    <citation type="submission" date="2023-05" db="EMBL/GenBank/DDBJ databases">
        <authorList>
            <consortium name="Lawrence Berkeley National Laboratory"/>
            <person name="Steindorff A."/>
            <person name="Hensen N."/>
            <person name="Bonometti L."/>
            <person name="Westerberg I."/>
            <person name="Brannstrom I.O."/>
            <person name="Guillou S."/>
            <person name="Cros-Aarteil S."/>
            <person name="Calhoun S."/>
            <person name="Haridas S."/>
            <person name="Kuo A."/>
            <person name="Mondo S."/>
            <person name="Pangilinan J."/>
            <person name="Riley R."/>
            <person name="Labutti K."/>
            <person name="Andreopoulos B."/>
            <person name="Lipzen A."/>
            <person name="Chen C."/>
            <person name="Yanf M."/>
            <person name="Daum C."/>
            <person name="Ng V."/>
            <person name="Clum A."/>
            <person name="Ohm R."/>
            <person name="Martin F."/>
            <person name="Silar P."/>
            <person name="Natvig D."/>
            <person name="Lalanne C."/>
            <person name="Gautier V."/>
            <person name="Ament-Velasquez S.L."/>
            <person name="Kruys A."/>
            <person name="Hutchinson M.I."/>
            <person name="Powell A.J."/>
            <person name="Barry K."/>
            <person name="Miller A.N."/>
            <person name="Grigoriev I.V."/>
            <person name="Debuchy R."/>
            <person name="Gladieux P."/>
            <person name="Thoren M.H."/>
            <person name="Johannesson H."/>
        </authorList>
    </citation>
    <scope>NUCLEOTIDE SEQUENCE</scope>
    <source>
        <strain evidence="3">CBS 731.68</strain>
    </source>
</reference>
<dbReference type="GeneID" id="87827482"/>
<name>A0AAN6TU70_9PEZI</name>
<proteinExistence type="predicted"/>
<feature type="compositionally biased region" description="Polar residues" evidence="1">
    <location>
        <begin position="658"/>
        <end position="672"/>
    </location>
</feature>
<dbReference type="RefSeq" id="XP_062644583.1">
    <property type="nucleotide sequence ID" value="XM_062790713.1"/>
</dbReference>
<feature type="region of interest" description="Disordered" evidence="1">
    <location>
        <begin position="507"/>
        <end position="547"/>
    </location>
</feature>
<feature type="region of interest" description="Disordered" evidence="1">
    <location>
        <begin position="214"/>
        <end position="237"/>
    </location>
</feature>
<feature type="region of interest" description="Disordered" evidence="1">
    <location>
        <begin position="658"/>
        <end position="698"/>
    </location>
</feature>
<dbReference type="GO" id="GO:0044732">
    <property type="term" value="C:mitotic spindle pole body"/>
    <property type="evidence" value="ECO:0007669"/>
    <property type="project" value="TreeGrafter"/>
</dbReference>
<protein>
    <recommendedName>
        <fullName evidence="2">Get5 N-terminal domain-containing protein</fullName>
    </recommendedName>
</protein>